<dbReference type="Proteomes" id="UP000078540">
    <property type="component" value="Unassembled WGS sequence"/>
</dbReference>
<evidence type="ECO:0000313" key="2">
    <source>
        <dbReference type="EMBL" id="KYM89640.1"/>
    </source>
</evidence>
<protein>
    <submittedName>
        <fullName evidence="2">Uncharacterized protein</fullName>
    </submittedName>
</protein>
<proteinExistence type="predicted"/>
<keyword evidence="3" id="KW-1185">Reference proteome</keyword>
<gene>
    <name evidence="2" type="ORF">ALC53_01952</name>
</gene>
<evidence type="ECO:0000313" key="3">
    <source>
        <dbReference type="Proteomes" id="UP000078540"/>
    </source>
</evidence>
<dbReference type="AlphaFoldDB" id="A0A195BRK2"/>
<evidence type="ECO:0000256" key="1">
    <source>
        <dbReference type="SAM" id="MobiDB-lite"/>
    </source>
</evidence>
<feature type="region of interest" description="Disordered" evidence="1">
    <location>
        <begin position="1"/>
        <end position="22"/>
    </location>
</feature>
<name>A0A195BRK2_9HYME</name>
<accession>A0A195BRK2</accession>
<reference evidence="2 3" key="1">
    <citation type="submission" date="2015-09" db="EMBL/GenBank/DDBJ databases">
        <title>Atta colombica WGS genome.</title>
        <authorList>
            <person name="Nygaard S."/>
            <person name="Hu H."/>
            <person name="Boomsma J."/>
            <person name="Zhang G."/>
        </authorList>
    </citation>
    <scope>NUCLEOTIDE SEQUENCE [LARGE SCALE GENOMIC DNA]</scope>
    <source>
        <strain evidence="2">Treedump-2</strain>
        <tissue evidence="2">Whole body</tissue>
    </source>
</reference>
<feature type="compositionally biased region" description="Basic and acidic residues" evidence="1">
    <location>
        <begin position="1"/>
        <end position="11"/>
    </location>
</feature>
<dbReference type="EMBL" id="KQ976417">
    <property type="protein sequence ID" value="KYM89640.1"/>
    <property type="molecule type" value="Genomic_DNA"/>
</dbReference>
<sequence length="98" mass="11393">MEREKEKEKAKRYTPPEARDANYSGSCEQFVDYPGNVYISIENSCCERLNRSRLEINLEGIDETIGRSQKFMGVAIKIGYERLLHCRGEGPRHEPREL</sequence>
<organism evidence="2 3">
    <name type="scientific">Atta colombica</name>
    <dbReference type="NCBI Taxonomy" id="520822"/>
    <lineage>
        <taxon>Eukaryota</taxon>
        <taxon>Metazoa</taxon>
        <taxon>Ecdysozoa</taxon>
        <taxon>Arthropoda</taxon>
        <taxon>Hexapoda</taxon>
        <taxon>Insecta</taxon>
        <taxon>Pterygota</taxon>
        <taxon>Neoptera</taxon>
        <taxon>Endopterygota</taxon>
        <taxon>Hymenoptera</taxon>
        <taxon>Apocrita</taxon>
        <taxon>Aculeata</taxon>
        <taxon>Formicoidea</taxon>
        <taxon>Formicidae</taxon>
        <taxon>Myrmicinae</taxon>
        <taxon>Atta</taxon>
    </lineage>
</organism>